<dbReference type="GeneTree" id="ENSGT00530000064185"/>
<keyword evidence="3" id="KW-1185">Reference proteome</keyword>
<dbReference type="STRING" id="7719.ENSCINP00000011942"/>
<dbReference type="Proteomes" id="UP000008144">
    <property type="component" value="Unassembled WGS sequence"/>
</dbReference>
<dbReference type="AlphaFoldDB" id="F6RME1"/>
<sequence length="223" mass="26487">NWINQKSLHHIRDQHSAENNGTKQILLIFFHHHPQGIDEFLIDHDLLNLRRKELLYKRWNERVYIPVRKRVEQEIERGFQPLDAAKRKEHRNYLKYTNKKGVVFLDTISHKEYDPLVLHGANSPVSLRVRTGRLKDPLLAAERERDEEEKMLLQCQTGRVFPDHHIRSRRLPPSPLVPLGRHGTECPHWLAMPLRDVESPVRMKSSRNRMFGTFNDSFLDFDD</sequence>
<reference evidence="2" key="3">
    <citation type="submission" date="2025-09" db="UniProtKB">
        <authorList>
            <consortium name="Ensembl"/>
        </authorList>
    </citation>
    <scope>IDENTIFICATION</scope>
</reference>
<protein>
    <submittedName>
        <fullName evidence="2">Uncharacterized protein</fullName>
    </submittedName>
</protein>
<evidence type="ECO:0000313" key="3">
    <source>
        <dbReference type="Proteomes" id="UP000008144"/>
    </source>
</evidence>
<dbReference type="InParanoid" id="F6RME1"/>
<reference evidence="3" key="1">
    <citation type="journal article" date="2002" name="Science">
        <title>The draft genome of Ciona intestinalis: insights into chordate and vertebrate origins.</title>
        <authorList>
            <person name="Dehal P."/>
            <person name="Satou Y."/>
            <person name="Campbell R.K."/>
            <person name="Chapman J."/>
            <person name="Degnan B."/>
            <person name="De Tomaso A."/>
            <person name="Davidson B."/>
            <person name="Di Gregorio A."/>
            <person name="Gelpke M."/>
            <person name="Goodstein D.M."/>
            <person name="Harafuji N."/>
            <person name="Hastings K.E."/>
            <person name="Ho I."/>
            <person name="Hotta K."/>
            <person name="Huang W."/>
            <person name="Kawashima T."/>
            <person name="Lemaire P."/>
            <person name="Martinez D."/>
            <person name="Meinertzhagen I.A."/>
            <person name="Necula S."/>
            <person name="Nonaka M."/>
            <person name="Putnam N."/>
            <person name="Rash S."/>
            <person name="Saiga H."/>
            <person name="Satake M."/>
            <person name="Terry A."/>
            <person name="Yamada L."/>
            <person name="Wang H.G."/>
            <person name="Awazu S."/>
            <person name="Azumi K."/>
            <person name="Boore J."/>
            <person name="Branno M."/>
            <person name="Chin-Bow S."/>
            <person name="DeSantis R."/>
            <person name="Doyle S."/>
            <person name="Francino P."/>
            <person name="Keys D.N."/>
            <person name="Haga S."/>
            <person name="Hayashi H."/>
            <person name="Hino K."/>
            <person name="Imai K.S."/>
            <person name="Inaba K."/>
            <person name="Kano S."/>
            <person name="Kobayashi K."/>
            <person name="Kobayashi M."/>
            <person name="Lee B.I."/>
            <person name="Makabe K.W."/>
            <person name="Manohar C."/>
            <person name="Matassi G."/>
            <person name="Medina M."/>
            <person name="Mochizuki Y."/>
            <person name="Mount S."/>
            <person name="Morishita T."/>
            <person name="Miura S."/>
            <person name="Nakayama A."/>
            <person name="Nishizaka S."/>
            <person name="Nomoto H."/>
            <person name="Ohta F."/>
            <person name="Oishi K."/>
            <person name="Rigoutsos I."/>
            <person name="Sano M."/>
            <person name="Sasaki A."/>
            <person name="Sasakura Y."/>
            <person name="Shoguchi E."/>
            <person name="Shin-i T."/>
            <person name="Spagnuolo A."/>
            <person name="Stainier D."/>
            <person name="Suzuki M.M."/>
            <person name="Tassy O."/>
            <person name="Takatori N."/>
            <person name="Tokuoka M."/>
            <person name="Yagi K."/>
            <person name="Yoshizaki F."/>
            <person name="Wada S."/>
            <person name="Zhang C."/>
            <person name="Hyatt P.D."/>
            <person name="Larimer F."/>
            <person name="Detter C."/>
            <person name="Doggett N."/>
            <person name="Glavina T."/>
            <person name="Hawkins T."/>
            <person name="Richardson P."/>
            <person name="Lucas S."/>
            <person name="Kohara Y."/>
            <person name="Levine M."/>
            <person name="Satoh N."/>
            <person name="Rokhsar D.S."/>
        </authorList>
    </citation>
    <scope>NUCLEOTIDE SEQUENCE [LARGE SCALE GENOMIC DNA]</scope>
</reference>
<name>F6RME1_CIOIN</name>
<dbReference type="Ensembl" id="ENSCINT00000011942.3">
    <property type="protein sequence ID" value="ENSCINP00000011942.3"/>
    <property type="gene ID" value="ENSCING00000005792.3"/>
</dbReference>
<evidence type="ECO:0000256" key="1">
    <source>
        <dbReference type="ARBA" id="ARBA00007753"/>
    </source>
</evidence>
<dbReference type="PANTHER" id="PTHR28584:SF1">
    <property type="entry name" value="PROTEIN FAM228B"/>
    <property type="match status" value="1"/>
</dbReference>
<dbReference type="HOGENOM" id="CLU_067936_0_0_1"/>
<organism evidence="2 3">
    <name type="scientific">Ciona intestinalis</name>
    <name type="common">Transparent sea squirt</name>
    <name type="synonym">Ascidia intestinalis</name>
    <dbReference type="NCBI Taxonomy" id="7719"/>
    <lineage>
        <taxon>Eukaryota</taxon>
        <taxon>Metazoa</taxon>
        <taxon>Chordata</taxon>
        <taxon>Tunicata</taxon>
        <taxon>Ascidiacea</taxon>
        <taxon>Phlebobranchia</taxon>
        <taxon>Cionidae</taxon>
        <taxon>Ciona</taxon>
    </lineage>
</organism>
<dbReference type="PANTHER" id="PTHR28584">
    <property type="entry name" value="FAMILY WITH SEQUENCE SIMILARITY 228 MEMBER A"/>
    <property type="match status" value="1"/>
</dbReference>
<evidence type="ECO:0000313" key="2">
    <source>
        <dbReference type="Ensembl" id="ENSCINP00000011942.3"/>
    </source>
</evidence>
<proteinExistence type="inferred from homology"/>
<dbReference type="OMA" id="KVCSYKK"/>
<comment type="similarity">
    <text evidence="1">Belongs to the FAM228 family.</text>
</comment>
<accession>F6RME1</accession>
<dbReference type="InterPro" id="IPR040046">
    <property type="entry name" value="FAM228"/>
</dbReference>
<reference evidence="2" key="2">
    <citation type="submission" date="2025-08" db="UniProtKB">
        <authorList>
            <consortium name="Ensembl"/>
        </authorList>
    </citation>
    <scope>IDENTIFICATION</scope>
</reference>